<name>I4ELQ5_9BACT</name>
<sequence length="91" mass="10574">MNQKQQYLSTLCLHMDSYQVYLQFIVQGYVIPVNPLGLKHLAGRYRLYKKVPLANSLVEHVRAGHWDSEPDSFEERSVMSMEIEPIRPILG</sequence>
<organism evidence="1 2">
    <name type="scientific">Nitrolancea hollandica Lb</name>
    <dbReference type="NCBI Taxonomy" id="1129897"/>
    <lineage>
        <taxon>Bacteria</taxon>
        <taxon>Pseudomonadati</taxon>
        <taxon>Thermomicrobiota</taxon>
        <taxon>Thermomicrobia</taxon>
        <taxon>Sphaerobacterales</taxon>
        <taxon>Sphaerobacterineae</taxon>
        <taxon>Sphaerobacteraceae</taxon>
        <taxon>Nitrolancea</taxon>
    </lineage>
</organism>
<reference evidence="1" key="2">
    <citation type="submission" date="2012-02" db="EMBL/GenBank/DDBJ databases">
        <authorList>
            <person name="MicroScope M."/>
        </authorList>
    </citation>
    <scope>NUCLEOTIDE SEQUENCE</scope>
    <source>
        <strain evidence="1">Lb</strain>
    </source>
</reference>
<dbReference type="EMBL" id="CAGS01000473">
    <property type="protein sequence ID" value="CCF85617.1"/>
    <property type="molecule type" value="Genomic_DNA"/>
</dbReference>
<accession>I4ELQ5</accession>
<protein>
    <submittedName>
        <fullName evidence="1">Uncharacterized protein</fullName>
    </submittedName>
</protein>
<evidence type="ECO:0000313" key="1">
    <source>
        <dbReference type="EMBL" id="CCF85617.1"/>
    </source>
</evidence>
<gene>
    <name evidence="1" type="ORF">NITHO_5240004</name>
</gene>
<keyword evidence="2" id="KW-1185">Reference proteome</keyword>
<reference evidence="1" key="1">
    <citation type="journal article" date="2012" name="ISME J.">
        <title>Nitrification expanded: discovery, physiology and genomics of a nitrite-oxidizing bacterium from the phylum Chloroflexi.</title>
        <authorList>
            <person name="Sorokin D.Y."/>
            <person name="Lucker S."/>
            <person name="Vejmelkova D."/>
            <person name="Kostrikina N.A."/>
            <person name="Kleerebezem R."/>
            <person name="Rijpstra W.I."/>
            <person name="Damste J.S."/>
            <person name="Le Paslier D."/>
            <person name="Muyzer G."/>
            <person name="Wagner M."/>
            <person name="van Loosdrecht M.C."/>
            <person name="Daims H."/>
        </authorList>
    </citation>
    <scope>NUCLEOTIDE SEQUENCE [LARGE SCALE GENOMIC DNA]</scope>
    <source>
        <strain evidence="1">Lb</strain>
    </source>
</reference>
<comment type="caution">
    <text evidence="1">The sequence shown here is derived from an EMBL/GenBank/DDBJ whole genome shotgun (WGS) entry which is preliminary data.</text>
</comment>
<proteinExistence type="predicted"/>
<dbReference type="Proteomes" id="UP000004221">
    <property type="component" value="Unassembled WGS sequence"/>
</dbReference>
<evidence type="ECO:0000313" key="2">
    <source>
        <dbReference type="Proteomes" id="UP000004221"/>
    </source>
</evidence>
<dbReference type="AlphaFoldDB" id="I4ELQ5"/>
<reference evidence="1" key="3">
    <citation type="journal article" date="2014" name="Int. J. Syst. Evol. Microbiol.">
        <title>Nitrolancea hollandica gen. nov., sp. nov., a chemolithoautotrophic nitrite-oxidizing bacterium from a bioreactor belonging to the phylum Chloroflexi.</title>
        <authorList>
            <person name="Sorokin D.Y."/>
            <person name="Vejmelkova D."/>
            <person name="Luecker S."/>
            <person name="Streshinskaya G.M."/>
            <person name="Rijpstra I."/>
            <person name="Sinninghe Damst. J."/>
            <person name="Kleerebezem R."/>
            <person name="Van Loosdrecht M."/>
            <person name="Muyzer G."/>
            <person name="Daims H."/>
        </authorList>
    </citation>
    <scope>NUCLEOTIDE SEQUENCE</scope>
    <source>
        <strain evidence="1">Lb</strain>
    </source>
</reference>